<reference evidence="1" key="1">
    <citation type="journal article" date="2021" name="Environ. Microbiol.">
        <title>Gene family expansions and transcriptome signatures uncover fungal adaptations to wood decay.</title>
        <authorList>
            <person name="Hage H."/>
            <person name="Miyauchi S."/>
            <person name="Viragh M."/>
            <person name="Drula E."/>
            <person name="Min B."/>
            <person name="Chaduli D."/>
            <person name="Navarro D."/>
            <person name="Favel A."/>
            <person name="Norest M."/>
            <person name="Lesage-Meessen L."/>
            <person name="Balint B."/>
            <person name="Merenyi Z."/>
            <person name="de Eugenio L."/>
            <person name="Morin E."/>
            <person name="Martinez A.T."/>
            <person name="Baldrian P."/>
            <person name="Stursova M."/>
            <person name="Martinez M.J."/>
            <person name="Novotny C."/>
            <person name="Magnuson J.K."/>
            <person name="Spatafora J.W."/>
            <person name="Maurice S."/>
            <person name="Pangilinan J."/>
            <person name="Andreopoulos W."/>
            <person name="LaButti K."/>
            <person name="Hundley H."/>
            <person name="Na H."/>
            <person name="Kuo A."/>
            <person name="Barry K."/>
            <person name="Lipzen A."/>
            <person name="Henrissat B."/>
            <person name="Riley R."/>
            <person name="Ahrendt S."/>
            <person name="Nagy L.G."/>
            <person name="Grigoriev I.V."/>
            <person name="Martin F."/>
            <person name="Rosso M.N."/>
        </authorList>
    </citation>
    <scope>NUCLEOTIDE SEQUENCE</scope>
    <source>
        <strain evidence="1">CBS 384.51</strain>
    </source>
</reference>
<evidence type="ECO:0000313" key="2">
    <source>
        <dbReference type="Proteomes" id="UP001055072"/>
    </source>
</evidence>
<dbReference type="Proteomes" id="UP001055072">
    <property type="component" value="Unassembled WGS sequence"/>
</dbReference>
<sequence length="254" mass="27983">MSVWLPATTLPLSPVVKIPLLFAGAAGMHVTFTPPNPTPEPDEASKYGYKPSYTWFNISRNLATITLTYFHQVLHWINAVGETAVILATAFPSTIESGDIVHALAGNSGAGVRITTSSIIGFSLMAFGGLTRFLSYREMGRLYTWELSVKRGHHLVTTGPYSVVRHPGYSAIGLATVGSIYGFLGPGSLLWEGGYLDSTSGKVFAGLWAFYQLATTAKLWQRCPVEDRVLREQFPEEWEAWAKKTPYKLIPFVY</sequence>
<keyword evidence="2" id="KW-1185">Reference proteome</keyword>
<evidence type="ECO:0000313" key="1">
    <source>
        <dbReference type="EMBL" id="KAI0090406.1"/>
    </source>
</evidence>
<name>A0ACB8U839_9APHY</name>
<comment type="caution">
    <text evidence="1">The sequence shown here is derived from an EMBL/GenBank/DDBJ whole genome shotgun (WGS) entry which is preliminary data.</text>
</comment>
<organism evidence="1 2">
    <name type="scientific">Irpex rosettiformis</name>
    <dbReference type="NCBI Taxonomy" id="378272"/>
    <lineage>
        <taxon>Eukaryota</taxon>
        <taxon>Fungi</taxon>
        <taxon>Dikarya</taxon>
        <taxon>Basidiomycota</taxon>
        <taxon>Agaricomycotina</taxon>
        <taxon>Agaricomycetes</taxon>
        <taxon>Polyporales</taxon>
        <taxon>Irpicaceae</taxon>
        <taxon>Irpex</taxon>
    </lineage>
</organism>
<dbReference type="EMBL" id="MU274908">
    <property type="protein sequence ID" value="KAI0090406.1"/>
    <property type="molecule type" value="Genomic_DNA"/>
</dbReference>
<gene>
    <name evidence="1" type="ORF">BDY19DRAFT_1069340</name>
</gene>
<protein>
    <submittedName>
        <fullName evidence="1">Uncharacterized protein</fullName>
    </submittedName>
</protein>
<accession>A0ACB8U839</accession>
<proteinExistence type="predicted"/>